<evidence type="ECO:0000313" key="2">
    <source>
        <dbReference type="EMBL" id="GAG48025.1"/>
    </source>
</evidence>
<organism evidence="2">
    <name type="scientific">marine sediment metagenome</name>
    <dbReference type="NCBI Taxonomy" id="412755"/>
    <lineage>
        <taxon>unclassified sequences</taxon>
        <taxon>metagenomes</taxon>
        <taxon>ecological metagenomes</taxon>
    </lineage>
</organism>
<name>X0XXG8_9ZZZZ</name>
<protein>
    <submittedName>
        <fullName evidence="2">Uncharacterized protein</fullName>
    </submittedName>
</protein>
<evidence type="ECO:0000256" key="1">
    <source>
        <dbReference type="SAM" id="MobiDB-lite"/>
    </source>
</evidence>
<feature type="non-terminal residue" evidence="2">
    <location>
        <position position="1"/>
    </location>
</feature>
<feature type="region of interest" description="Disordered" evidence="1">
    <location>
        <begin position="15"/>
        <end position="38"/>
    </location>
</feature>
<dbReference type="AlphaFoldDB" id="X0XXG8"/>
<accession>X0XXG8</accession>
<dbReference type="EMBL" id="BARS01057032">
    <property type="protein sequence ID" value="GAG48025.1"/>
    <property type="molecule type" value="Genomic_DNA"/>
</dbReference>
<gene>
    <name evidence="2" type="ORF">S01H1_83784</name>
</gene>
<comment type="caution">
    <text evidence="2">The sequence shown here is derived from an EMBL/GenBank/DDBJ whole genome shotgun (WGS) entry which is preliminary data.</text>
</comment>
<reference evidence="2" key="1">
    <citation type="journal article" date="2014" name="Front. Microbiol.">
        <title>High frequency of phylogenetically diverse reductive dehalogenase-homologous genes in deep subseafloor sedimentary metagenomes.</title>
        <authorList>
            <person name="Kawai M."/>
            <person name="Futagami T."/>
            <person name="Toyoda A."/>
            <person name="Takaki Y."/>
            <person name="Nishi S."/>
            <person name="Hori S."/>
            <person name="Arai W."/>
            <person name="Tsubouchi T."/>
            <person name="Morono Y."/>
            <person name="Uchiyama I."/>
            <person name="Ito T."/>
            <person name="Fujiyama A."/>
            <person name="Inagaki F."/>
            <person name="Takami H."/>
        </authorList>
    </citation>
    <scope>NUCLEOTIDE SEQUENCE</scope>
    <source>
        <strain evidence="2">Expedition CK06-06</strain>
    </source>
</reference>
<proteinExistence type="predicted"/>
<sequence>DYRRVPEGIAEDVEPTEAVREETVKPFQPEPTVRVSPGSKVFPEGIPKLLGDNYEDMPYTKLAGAARKIKNAIKKHPKYTEQLNEVLEKVRAESKKAYPIQQELIKTNDEIRKHPMYEEGIARSEAILDHFRGTYYFSKDDWGEARDFMEGKPHL</sequence>
<feature type="non-terminal residue" evidence="2">
    <location>
        <position position="155"/>
    </location>
</feature>